<evidence type="ECO:0000256" key="2">
    <source>
        <dbReference type="PROSITE-ProRule" id="PRU00335"/>
    </source>
</evidence>
<evidence type="ECO:0000313" key="4">
    <source>
        <dbReference type="EMBL" id="PRH89261.1"/>
    </source>
</evidence>
<name>A0A2S9QIR6_9HYPH</name>
<protein>
    <submittedName>
        <fullName evidence="4">TetR family transcriptional regulator</fullName>
    </submittedName>
</protein>
<dbReference type="InterPro" id="IPR036271">
    <property type="entry name" value="Tet_transcr_reg_TetR-rel_C_sf"/>
</dbReference>
<dbReference type="Proteomes" id="UP000237682">
    <property type="component" value="Unassembled WGS sequence"/>
</dbReference>
<dbReference type="PANTHER" id="PTHR30328">
    <property type="entry name" value="TRANSCRIPTIONAL REPRESSOR"/>
    <property type="match status" value="1"/>
</dbReference>
<feature type="DNA-binding region" description="H-T-H motif" evidence="2">
    <location>
        <begin position="38"/>
        <end position="57"/>
    </location>
</feature>
<dbReference type="GO" id="GO:0003677">
    <property type="term" value="F:DNA binding"/>
    <property type="evidence" value="ECO:0007669"/>
    <property type="project" value="UniProtKB-UniRule"/>
</dbReference>
<dbReference type="InterPro" id="IPR009057">
    <property type="entry name" value="Homeodomain-like_sf"/>
</dbReference>
<dbReference type="PROSITE" id="PS50977">
    <property type="entry name" value="HTH_TETR_2"/>
    <property type="match status" value="1"/>
</dbReference>
<dbReference type="Gene3D" id="1.10.357.10">
    <property type="entry name" value="Tetracycline Repressor, domain 2"/>
    <property type="match status" value="1"/>
</dbReference>
<gene>
    <name evidence="4" type="ORF">C5L14_01305</name>
</gene>
<evidence type="ECO:0000313" key="5">
    <source>
        <dbReference type="Proteomes" id="UP000237682"/>
    </source>
</evidence>
<keyword evidence="5" id="KW-1185">Reference proteome</keyword>
<dbReference type="SUPFAM" id="SSF46689">
    <property type="entry name" value="Homeodomain-like"/>
    <property type="match status" value="1"/>
</dbReference>
<organism evidence="4 5">
    <name type="scientific">Labrys okinawensis</name>
    <dbReference type="NCBI Taxonomy" id="346911"/>
    <lineage>
        <taxon>Bacteria</taxon>
        <taxon>Pseudomonadati</taxon>
        <taxon>Pseudomonadota</taxon>
        <taxon>Alphaproteobacteria</taxon>
        <taxon>Hyphomicrobiales</taxon>
        <taxon>Xanthobacteraceae</taxon>
        <taxon>Labrys</taxon>
    </lineage>
</organism>
<dbReference type="InterPro" id="IPR041474">
    <property type="entry name" value="NicS_C"/>
</dbReference>
<dbReference type="PRINTS" id="PR00455">
    <property type="entry name" value="HTHTETR"/>
</dbReference>
<evidence type="ECO:0000256" key="1">
    <source>
        <dbReference type="ARBA" id="ARBA00023125"/>
    </source>
</evidence>
<dbReference type="OrthoDB" id="2356263at2"/>
<reference evidence="4 5" key="1">
    <citation type="submission" date="2018-02" db="EMBL/GenBank/DDBJ databases">
        <title>Whole genome sequencing of endophytic bacterium.</title>
        <authorList>
            <person name="Eedara R."/>
            <person name="Podile A.R."/>
        </authorList>
    </citation>
    <scope>NUCLEOTIDE SEQUENCE [LARGE SCALE GENOMIC DNA]</scope>
    <source>
        <strain evidence="4 5">RP1T</strain>
    </source>
</reference>
<dbReference type="Pfam" id="PF00440">
    <property type="entry name" value="TetR_N"/>
    <property type="match status" value="1"/>
</dbReference>
<sequence length="213" mass="24677">MLTKPPKRPRIRDAEATQARILAAAKKEFSKNGLGGARVDIIAERAKANKRMIYHYFQSKEDLFQRVLEHAYSDIRTAEQKLDLEQLPPREALERLVRFTWNYYLKNPEFLTLVNSANLHKAKHIKKSEVVRQVSTRFVDMVGKLLDRGVATGEFRSGIDPVQLNITIAAIGYYYFTNRYTGSIVFQRDLMTPEALEERIRFNVDTIMRLVQA</sequence>
<dbReference type="SUPFAM" id="SSF48498">
    <property type="entry name" value="Tetracyclin repressor-like, C-terminal domain"/>
    <property type="match status" value="1"/>
</dbReference>
<dbReference type="Pfam" id="PF17938">
    <property type="entry name" value="TetR_C_29"/>
    <property type="match status" value="1"/>
</dbReference>
<dbReference type="AlphaFoldDB" id="A0A2S9QIR6"/>
<accession>A0A2S9QIR6</accession>
<feature type="domain" description="HTH tetR-type" evidence="3">
    <location>
        <begin position="15"/>
        <end position="75"/>
    </location>
</feature>
<keyword evidence="1 2" id="KW-0238">DNA-binding</keyword>
<proteinExistence type="predicted"/>
<dbReference type="PANTHER" id="PTHR30328:SF54">
    <property type="entry name" value="HTH-TYPE TRANSCRIPTIONAL REPRESSOR SCO4008"/>
    <property type="match status" value="1"/>
</dbReference>
<dbReference type="InterPro" id="IPR001647">
    <property type="entry name" value="HTH_TetR"/>
</dbReference>
<comment type="caution">
    <text evidence="4">The sequence shown here is derived from an EMBL/GenBank/DDBJ whole genome shotgun (WGS) entry which is preliminary data.</text>
</comment>
<dbReference type="InterPro" id="IPR050109">
    <property type="entry name" value="HTH-type_TetR-like_transc_reg"/>
</dbReference>
<dbReference type="EMBL" id="PUEJ01000001">
    <property type="protein sequence ID" value="PRH89261.1"/>
    <property type="molecule type" value="Genomic_DNA"/>
</dbReference>
<evidence type="ECO:0000259" key="3">
    <source>
        <dbReference type="PROSITE" id="PS50977"/>
    </source>
</evidence>